<dbReference type="EMBL" id="GBRH01262733">
    <property type="protein sequence ID" value="JAD35162.1"/>
    <property type="molecule type" value="Transcribed_RNA"/>
</dbReference>
<reference evidence="1" key="1">
    <citation type="submission" date="2014-09" db="EMBL/GenBank/DDBJ databases">
        <authorList>
            <person name="Magalhaes I.L.F."/>
            <person name="Oliveira U."/>
            <person name="Santos F.R."/>
            <person name="Vidigal T.H.D.A."/>
            <person name="Brescovit A.D."/>
            <person name="Santos A.J."/>
        </authorList>
    </citation>
    <scope>NUCLEOTIDE SEQUENCE</scope>
    <source>
        <tissue evidence="1">Shoot tissue taken approximately 20 cm above the soil surface</tissue>
    </source>
</reference>
<evidence type="ECO:0000313" key="1">
    <source>
        <dbReference type="EMBL" id="JAD35162.1"/>
    </source>
</evidence>
<protein>
    <submittedName>
        <fullName evidence="1">Uncharacterized protein</fullName>
    </submittedName>
</protein>
<accession>A0A0A8ZJY9</accession>
<proteinExistence type="predicted"/>
<dbReference type="AlphaFoldDB" id="A0A0A8ZJY9"/>
<sequence>MCLLPENVMKMAILDKGNTHIVCAMPVIPFCFLL</sequence>
<organism evidence="1">
    <name type="scientific">Arundo donax</name>
    <name type="common">Giant reed</name>
    <name type="synonym">Donax arundinaceus</name>
    <dbReference type="NCBI Taxonomy" id="35708"/>
    <lineage>
        <taxon>Eukaryota</taxon>
        <taxon>Viridiplantae</taxon>
        <taxon>Streptophyta</taxon>
        <taxon>Embryophyta</taxon>
        <taxon>Tracheophyta</taxon>
        <taxon>Spermatophyta</taxon>
        <taxon>Magnoliopsida</taxon>
        <taxon>Liliopsida</taxon>
        <taxon>Poales</taxon>
        <taxon>Poaceae</taxon>
        <taxon>PACMAD clade</taxon>
        <taxon>Arundinoideae</taxon>
        <taxon>Arundineae</taxon>
        <taxon>Arundo</taxon>
    </lineage>
</organism>
<name>A0A0A8ZJY9_ARUDO</name>
<reference evidence="1" key="2">
    <citation type="journal article" date="2015" name="Data Brief">
        <title>Shoot transcriptome of the giant reed, Arundo donax.</title>
        <authorList>
            <person name="Barrero R.A."/>
            <person name="Guerrero F.D."/>
            <person name="Moolhuijzen P."/>
            <person name="Goolsby J.A."/>
            <person name="Tidwell J."/>
            <person name="Bellgard S.E."/>
            <person name="Bellgard M.I."/>
        </authorList>
    </citation>
    <scope>NUCLEOTIDE SEQUENCE</scope>
    <source>
        <tissue evidence="1">Shoot tissue taken approximately 20 cm above the soil surface</tissue>
    </source>
</reference>